<gene>
    <name evidence="7" type="ORF">LIER_37846</name>
</gene>
<evidence type="ECO:0000256" key="1">
    <source>
        <dbReference type="ARBA" id="ARBA00022737"/>
    </source>
</evidence>
<keyword evidence="8" id="KW-1185">Reference proteome</keyword>
<evidence type="ECO:0000313" key="7">
    <source>
        <dbReference type="EMBL" id="GAA0154292.1"/>
    </source>
</evidence>
<dbReference type="Gene3D" id="3.30.810.10">
    <property type="entry name" value="2-Layer Sandwich"/>
    <property type="match status" value="1"/>
</dbReference>
<dbReference type="InterPro" id="IPR002498">
    <property type="entry name" value="PInositol-4-P-4/5-kinase_core"/>
</dbReference>
<accession>A0AAV3PTQ6</accession>
<dbReference type="SUPFAM" id="SSF48403">
    <property type="entry name" value="Ankyrin repeat"/>
    <property type="match status" value="1"/>
</dbReference>
<keyword evidence="5" id="KW-0067">ATP-binding</keyword>
<comment type="caution">
    <text evidence="7">The sequence shown here is derived from an EMBL/GenBank/DDBJ whole genome shotgun (WGS) entry which is preliminary data.</text>
</comment>
<dbReference type="EMBL" id="BAABME010018572">
    <property type="protein sequence ID" value="GAA0154292.1"/>
    <property type="molecule type" value="Genomic_DNA"/>
</dbReference>
<dbReference type="SUPFAM" id="SSF56104">
    <property type="entry name" value="SAICAR synthase-like"/>
    <property type="match status" value="1"/>
</dbReference>
<dbReference type="AlphaFoldDB" id="A0AAV3PTQ6"/>
<evidence type="ECO:0000256" key="4">
    <source>
        <dbReference type="PROSITE-ProRule" id="PRU00023"/>
    </source>
</evidence>
<dbReference type="Proteomes" id="UP001454036">
    <property type="component" value="Unassembled WGS sequence"/>
</dbReference>
<name>A0AAV3PTQ6_LITER</name>
<dbReference type="GO" id="GO:0016409">
    <property type="term" value="F:palmitoyltransferase activity"/>
    <property type="evidence" value="ECO:0007669"/>
    <property type="project" value="TreeGrafter"/>
</dbReference>
<dbReference type="GO" id="GO:0005524">
    <property type="term" value="F:ATP binding"/>
    <property type="evidence" value="ECO:0007669"/>
    <property type="project" value="UniProtKB-UniRule"/>
</dbReference>
<evidence type="ECO:0000313" key="8">
    <source>
        <dbReference type="Proteomes" id="UP001454036"/>
    </source>
</evidence>
<feature type="domain" description="PIPK" evidence="6">
    <location>
        <begin position="1"/>
        <end position="227"/>
    </location>
</feature>
<dbReference type="InterPro" id="IPR036770">
    <property type="entry name" value="Ankyrin_rpt-contain_sf"/>
</dbReference>
<dbReference type="Gene3D" id="1.25.40.20">
    <property type="entry name" value="Ankyrin repeat-containing domain"/>
    <property type="match status" value="1"/>
</dbReference>
<dbReference type="Pfam" id="PF01504">
    <property type="entry name" value="PIP5K"/>
    <property type="match status" value="1"/>
</dbReference>
<keyword evidence="2 5" id="KW-0418">Kinase</keyword>
<keyword evidence="5" id="KW-0547">Nucleotide-binding</keyword>
<reference evidence="7 8" key="1">
    <citation type="submission" date="2024-01" db="EMBL/GenBank/DDBJ databases">
        <title>The complete chloroplast genome sequence of Lithospermum erythrorhizon: insights into the phylogenetic relationship among Boraginaceae species and the maternal lineages of purple gromwells.</title>
        <authorList>
            <person name="Okada T."/>
            <person name="Watanabe K."/>
        </authorList>
    </citation>
    <scope>NUCLEOTIDE SEQUENCE [LARGE SCALE GENOMIC DNA]</scope>
</reference>
<keyword evidence="5" id="KW-0808">Transferase</keyword>
<sequence>MLCRQISLDCDFLKSQGIIDYSLLLGLHFRAPEHLKSLLEPPDSVHQLENPVAADGLISEGECFIPPRGLLLVTHEPSSVNTAPGTHIRGNTLRAYSVGDKEVDLLLPDNAVQKALHWAADVLLQNGARVEAADLNGYRAVHVAAQYGQTGFLNHIVARYNAEFDVPDYDGRTPFLWAAYKGYADTIRLLLFRDARQDRQDKEAYILRLGVSADYGICKGKRKDGIA</sequence>
<dbReference type="Pfam" id="PF12796">
    <property type="entry name" value="Ank_2"/>
    <property type="match status" value="1"/>
</dbReference>
<keyword evidence="3 4" id="KW-0040">ANK repeat</keyword>
<dbReference type="PROSITE" id="PS51455">
    <property type="entry name" value="PIPK"/>
    <property type="match status" value="1"/>
</dbReference>
<proteinExistence type="predicted"/>
<dbReference type="PROSITE" id="PS50088">
    <property type="entry name" value="ANK_REPEAT"/>
    <property type="match status" value="1"/>
</dbReference>
<dbReference type="InterPro" id="IPR027483">
    <property type="entry name" value="PInositol-4-P-4/5-kinase_C_sf"/>
</dbReference>
<evidence type="ECO:0000256" key="2">
    <source>
        <dbReference type="ARBA" id="ARBA00022777"/>
    </source>
</evidence>
<dbReference type="GO" id="GO:0046488">
    <property type="term" value="P:phosphatidylinositol metabolic process"/>
    <property type="evidence" value="ECO:0007669"/>
    <property type="project" value="UniProtKB-UniRule"/>
</dbReference>
<dbReference type="InterPro" id="IPR002110">
    <property type="entry name" value="Ankyrin_rpt"/>
</dbReference>
<keyword evidence="1" id="KW-0677">Repeat</keyword>
<dbReference type="GO" id="GO:0052742">
    <property type="term" value="F:phosphatidylinositol kinase activity"/>
    <property type="evidence" value="ECO:0007669"/>
    <property type="project" value="InterPro"/>
</dbReference>
<dbReference type="GO" id="GO:0000139">
    <property type="term" value="C:Golgi membrane"/>
    <property type="evidence" value="ECO:0007669"/>
    <property type="project" value="TreeGrafter"/>
</dbReference>
<organism evidence="7 8">
    <name type="scientific">Lithospermum erythrorhizon</name>
    <name type="common">Purple gromwell</name>
    <name type="synonym">Lithospermum officinale var. erythrorhizon</name>
    <dbReference type="NCBI Taxonomy" id="34254"/>
    <lineage>
        <taxon>Eukaryota</taxon>
        <taxon>Viridiplantae</taxon>
        <taxon>Streptophyta</taxon>
        <taxon>Embryophyta</taxon>
        <taxon>Tracheophyta</taxon>
        <taxon>Spermatophyta</taxon>
        <taxon>Magnoliopsida</taxon>
        <taxon>eudicotyledons</taxon>
        <taxon>Gunneridae</taxon>
        <taxon>Pentapetalae</taxon>
        <taxon>asterids</taxon>
        <taxon>lamiids</taxon>
        <taxon>Boraginales</taxon>
        <taxon>Boraginaceae</taxon>
        <taxon>Boraginoideae</taxon>
        <taxon>Lithospermeae</taxon>
        <taxon>Lithospermum</taxon>
    </lineage>
</organism>
<dbReference type="SMART" id="SM00248">
    <property type="entry name" value="ANK"/>
    <property type="match status" value="2"/>
</dbReference>
<evidence type="ECO:0000256" key="5">
    <source>
        <dbReference type="PROSITE-ProRule" id="PRU00781"/>
    </source>
</evidence>
<dbReference type="PANTHER" id="PTHR24161:SF101">
    <property type="entry name" value="PROTEIN S-ACYLTRANSFERASE 23-RELATED"/>
    <property type="match status" value="1"/>
</dbReference>
<evidence type="ECO:0000259" key="6">
    <source>
        <dbReference type="PROSITE" id="PS51455"/>
    </source>
</evidence>
<evidence type="ECO:0000256" key="3">
    <source>
        <dbReference type="ARBA" id="ARBA00023043"/>
    </source>
</evidence>
<feature type="repeat" description="ANK" evidence="4">
    <location>
        <begin position="170"/>
        <end position="202"/>
    </location>
</feature>
<dbReference type="PANTHER" id="PTHR24161">
    <property type="entry name" value="ANK_REP_REGION DOMAIN-CONTAINING PROTEIN-RELATED"/>
    <property type="match status" value="1"/>
</dbReference>
<protein>
    <submittedName>
        <fullName evidence="7">Kinase</fullName>
    </submittedName>
</protein>